<reference evidence="2 3" key="1">
    <citation type="submission" date="2020-08" db="EMBL/GenBank/DDBJ databases">
        <title>Sequencing the genomes of 1000 actinobacteria strains.</title>
        <authorList>
            <person name="Klenk H.-P."/>
        </authorList>
    </citation>
    <scope>NUCLEOTIDE SEQUENCE [LARGE SCALE GENOMIC DNA]</scope>
    <source>
        <strain evidence="2 3">DSM 45582</strain>
    </source>
</reference>
<name>A0A840NRV7_9PSEU</name>
<accession>A0A840NRV7</accession>
<dbReference type="EMBL" id="JACHIV010000001">
    <property type="protein sequence ID" value="MBB5071872.1"/>
    <property type="molecule type" value="Genomic_DNA"/>
</dbReference>
<comment type="caution">
    <text evidence="2">The sequence shown here is derived from an EMBL/GenBank/DDBJ whole genome shotgun (WGS) entry which is preliminary data.</text>
</comment>
<dbReference type="Proteomes" id="UP000580474">
    <property type="component" value="Unassembled WGS sequence"/>
</dbReference>
<dbReference type="RefSeq" id="WP_184482655.1">
    <property type="nucleotide sequence ID" value="NZ_JACHIV010000001.1"/>
</dbReference>
<organism evidence="2 3">
    <name type="scientific">Saccharopolyspora gloriosae</name>
    <dbReference type="NCBI Taxonomy" id="455344"/>
    <lineage>
        <taxon>Bacteria</taxon>
        <taxon>Bacillati</taxon>
        <taxon>Actinomycetota</taxon>
        <taxon>Actinomycetes</taxon>
        <taxon>Pseudonocardiales</taxon>
        <taxon>Pseudonocardiaceae</taxon>
        <taxon>Saccharopolyspora</taxon>
    </lineage>
</organism>
<gene>
    <name evidence="2" type="ORF">BJ969_004960</name>
</gene>
<sequence length="98" mass="10284">MSAAPAPFGLGHPAEAALRPPGDPVARRRIGAGVRAGAVKPPARQGFRRTTGAPGKIRNEAFEQLRVHSNVLRTALTRHAAVAGHSGRWADPPGRRDG</sequence>
<feature type="region of interest" description="Disordered" evidence="1">
    <location>
        <begin position="1"/>
        <end position="27"/>
    </location>
</feature>
<evidence type="ECO:0000313" key="3">
    <source>
        <dbReference type="Proteomes" id="UP000580474"/>
    </source>
</evidence>
<dbReference type="AlphaFoldDB" id="A0A840NRV7"/>
<evidence type="ECO:0000313" key="2">
    <source>
        <dbReference type="EMBL" id="MBB5071872.1"/>
    </source>
</evidence>
<proteinExistence type="predicted"/>
<evidence type="ECO:0000256" key="1">
    <source>
        <dbReference type="SAM" id="MobiDB-lite"/>
    </source>
</evidence>
<protein>
    <submittedName>
        <fullName evidence="2">Uncharacterized protein</fullName>
    </submittedName>
</protein>
<keyword evidence="3" id="KW-1185">Reference proteome</keyword>